<dbReference type="SMART" id="SM00420">
    <property type="entry name" value="HTH_DEOR"/>
    <property type="match status" value="1"/>
</dbReference>
<evidence type="ECO:0000256" key="6">
    <source>
        <dbReference type="ARBA" id="ARBA00022741"/>
    </source>
</evidence>
<dbReference type="CDD" id="cd01174">
    <property type="entry name" value="ribokinase"/>
    <property type="match status" value="1"/>
</dbReference>
<evidence type="ECO:0000256" key="7">
    <source>
        <dbReference type="ARBA" id="ARBA00022777"/>
    </source>
</evidence>
<evidence type="ECO:0000256" key="12">
    <source>
        <dbReference type="ARBA" id="ARBA00023163"/>
    </source>
</evidence>
<evidence type="ECO:0000256" key="14">
    <source>
        <dbReference type="HAMAP-Rule" id="MF_01987"/>
    </source>
</evidence>
<name>A0A6N3HXP3_9ENTR</name>
<feature type="binding site" evidence="14">
    <location>
        <begin position="109"/>
        <end position="111"/>
    </location>
    <ligand>
        <name>substrate</name>
    </ligand>
</feature>
<dbReference type="PROSITE" id="PS51000">
    <property type="entry name" value="HTH_DEOR_2"/>
    <property type="match status" value="1"/>
</dbReference>
<dbReference type="InterPro" id="IPR002139">
    <property type="entry name" value="Ribo/fructo_kinase"/>
</dbReference>
<feature type="binding site" evidence="14">
    <location>
        <position position="351"/>
    </location>
    <ligand>
        <name>substrate</name>
    </ligand>
</feature>
<sequence>MFLEERRHRIWQYLNENERGNVNYFSQHFGVSKETIRSDLNILAEMGLVQRCHGGAIILRRSLQAELISETGRGFEVLLQPIDRRKPQHDPQQKGKTMQGKVCVFGSFNVDIVARVERFPRGGESLLALGSSLGPGGKGANQATAASKAGAQVHFAAKVGKDQFSQLAADHLNSSDIHSYTLYQSDSEPTGNAIIYVSQENGENMIAIYSGANKTVTHNEVQAIASELSAADVLLVQLENNLDATTALMKMAHELGKTVILNPAPCSAEIISSLPFVDVITPNETEASLLSGVDVRDVDTAKEAAMVIARMGAKKVLITMGSRGALLLDNNQFSHIRAFPAVTVDTTGAGDAFNGALAASLAAGNSLVQAATWASAFASLAVELEGASNMPDFEQATVRLRTHN</sequence>
<comment type="similarity">
    <text evidence="14">Belongs to the carbohydrate kinase PfkB family. Ribokinase subfamily.</text>
</comment>
<evidence type="ECO:0000256" key="11">
    <source>
        <dbReference type="ARBA" id="ARBA00023015"/>
    </source>
</evidence>
<dbReference type="HAMAP" id="MF_01987">
    <property type="entry name" value="Ribokinase"/>
    <property type="match status" value="1"/>
</dbReference>
<comment type="subunit">
    <text evidence="14">Homodimer.</text>
</comment>
<accession>A0A6N3HXP3</accession>
<comment type="activity regulation">
    <text evidence="14">Activated by a monovalent cation that binds near, but not in, the active site. The most likely occupant of the site in vivo is potassium. Ion binding induces a conformational change that may alter substrate affinity.</text>
</comment>
<feature type="domain" description="HTH deoR-type" evidence="15">
    <location>
        <begin position="3"/>
        <end position="58"/>
    </location>
</feature>
<dbReference type="InterPro" id="IPR036390">
    <property type="entry name" value="WH_DNA-bd_sf"/>
</dbReference>
<feature type="binding site" evidence="14">
    <location>
        <position position="386"/>
    </location>
    <ligand>
        <name>K(+)</name>
        <dbReference type="ChEBI" id="CHEBI:29103"/>
    </ligand>
</feature>
<keyword evidence="11" id="KW-0805">Transcription regulation</keyword>
<comment type="function">
    <text evidence="14">Catalyzes the phosphorylation of ribose at O-5 in a reaction requiring ATP and magnesium. The resulting D-ribose-5-phosphate can then be used either for sythesis of nucleotides, histidine, and tryptophan, or as a component of the pentose phosphate pathway.</text>
</comment>
<dbReference type="FunFam" id="3.40.1190.20:FF:000019">
    <property type="entry name" value="Ribokinase"/>
    <property type="match status" value="1"/>
</dbReference>
<evidence type="ECO:0000256" key="9">
    <source>
        <dbReference type="ARBA" id="ARBA00022842"/>
    </source>
</evidence>
<feature type="binding site" evidence="14">
    <location>
        <position position="347"/>
    </location>
    <ligand>
        <name>K(+)</name>
        <dbReference type="ChEBI" id="CHEBI:29103"/>
    </ligand>
</feature>
<dbReference type="SUPFAM" id="SSF53613">
    <property type="entry name" value="Ribokinase-like"/>
    <property type="match status" value="1"/>
</dbReference>
<feature type="binding site" evidence="14">
    <location>
        <begin position="137"/>
        <end position="141"/>
    </location>
    <ligand>
        <name>substrate</name>
    </ligand>
</feature>
<dbReference type="InterPro" id="IPR002173">
    <property type="entry name" value="Carboh/pur_kinase_PfkB_CS"/>
</dbReference>
<evidence type="ECO:0000256" key="10">
    <source>
        <dbReference type="ARBA" id="ARBA00022958"/>
    </source>
</evidence>
<keyword evidence="14" id="KW-0963">Cytoplasm</keyword>
<feature type="binding site" evidence="14">
    <location>
        <position position="283"/>
    </location>
    <ligand>
        <name>ATP</name>
        <dbReference type="ChEBI" id="CHEBI:30616"/>
    </ligand>
</feature>
<dbReference type="AlphaFoldDB" id="A0A6N3HXP3"/>
<keyword evidence="9 14" id="KW-0460">Magnesium</keyword>
<comment type="subcellular location">
    <subcellularLocation>
        <location evidence="14">Cytoplasm</location>
    </subcellularLocation>
</comment>
<protein>
    <recommendedName>
        <fullName evidence="3 14">Ribokinase</fullName>
        <shortName evidence="14">RK</shortName>
        <ecNumber evidence="2 14">2.7.1.15</ecNumber>
    </recommendedName>
</protein>
<dbReference type="PANTHER" id="PTHR10584:SF166">
    <property type="entry name" value="RIBOKINASE"/>
    <property type="match status" value="1"/>
</dbReference>
<dbReference type="InterPro" id="IPR036388">
    <property type="entry name" value="WH-like_DNA-bd_sf"/>
</dbReference>
<reference evidence="16" key="1">
    <citation type="submission" date="2019-11" db="EMBL/GenBank/DDBJ databases">
        <authorList>
            <person name="Feng L."/>
        </authorList>
    </citation>
    <scope>NUCLEOTIDE SEQUENCE</scope>
    <source>
        <strain evidence="16">EMassiliensisLFYP7</strain>
    </source>
</reference>
<dbReference type="GO" id="GO:0004747">
    <property type="term" value="F:ribokinase activity"/>
    <property type="evidence" value="ECO:0007669"/>
    <property type="project" value="UniProtKB-UniRule"/>
</dbReference>
<organism evidence="16">
    <name type="scientific">Phytobacter massiliensis</name>
    <dbReference type="NCBI Taxonomy" id="1485952"/>
    <lineage>
        <taxon>Bacteria</taxon>
        <taxon>Pseudomonadati</taxon>
        <taxon>Pseudomonadota</taxon>
        <taxon>Gammaproteobacteria</taxon>
        <taxon>Enterobacterales</taxon>
        <taxon>Enterobacteriaceae</taxon>
        <taxon>Phytobacter</taxon>
    </lineage>
</organism>
<comment type="pathway">
    <text evidence="14">Carbohydrate metabolism; D-ribose degradation; D-ribose 5-phosphate from beta-D-ribopyranose: step 2/2.</text>
</comment>
<keyword evidence="6 14" id="KW-0547">Nucleotide-binding</keyword>
<comment type="catalytic activity">
    <reaction evidence="14">
        <text>D-ribose + ATP = D-ribose 5-phosphate + ADP + H(+)</text>
        <dbReference type="Rhea" id="RHEA:13697"/>
        <dbReference type="ChEBI" id="CHEBI:15378"/>
        <dbReference type="ChEBI" id="CHEBI:30616"/>
        <dbReference type="ChEBI" id="CHEBI:47013"/>
        <dbReference type="ChEBI" id="CHEBI:78346"/>
        <dbReference type="ChEBI" id="CHEBI:456216"/>
        <dbReference type="EC" id="2.7.1.15"/>
    </reaction>
</comment>
<comment type="caution">
    <text evidence="14">Lacks conserved residue(s) required for the propagation of feature annotation.</text>
</comment>
<dbReference type="EC" id="2.7.1.15" evidence="2 14"/>
<dbReference type="EMBL" id="CACRTZ010000041">
    <property type="protein sequence ID" value="VYU81652.1"/>
    <property type="molecule type" value="Genomic_DNA"/>
</dbReference>
<keyword evidence="4 14" id="KW-0808">Transferase</keyword>
<evidence type="ECO:0000256" key="8">
    <source>
        <dbReference type="ARBA" id="ARBA00022840"/>
    </source>
</evidence>
<dbReference type="PANTHER" id="PTHR10584">
    <property type="entry name" value="SUGAR KINASE"/>
    <property type="match status" value="1"/>
</dbReference>
<evidence type="ECO:0000256" key="2">
    <source>
        <dbReference type="ARBA" id="ARBA00012035"/>
    </source>
</evidence>
<evidence type="ECO:0000256" key="4">
    <source>
        <dbReference type="ARBA" id="ARBA00022679"/>
    </source>
</evidence>
<keyword evidence="7 14" id="KW-0418">Kinase</keyword>
<keyword evidence="13 14" id="KW-0119">Carbohydrate metabolism</keyword>
<keyword evidence="5 14" id="KW-0479">Metal-binding</keyword>
<keyword evidence="12" id="KW-0804">Transcription</keyword>
<evidence type="ECO:0000256" key="1">
    <source>
        <dbReference type="ARBA" id="ARBA00005380"/>
    </source>
</evidence>
<keyword evidence="10 14" id="KW-0630">Potassium</keyword>
<feature type="binding site" evidence="14">
    <location>
        <position position="381"/>
    </location>
    <ligand>
        <name>K(+)</name>
        <dbReference type="ChEBI" id="CHEBI:29103"/>
    </ligand>
</feature>
<dbReference type="GO" id="GO:0019303">
    <property type="term" value="P:D-ribose catabolic process"/>
    <property type="evidence" value="ECO:0007669"/>
    <property type="project" value="UniProtKB-UniRule"/>
</dbReference>
<evidence type="ECO:0000259" key="15">
    <source>
        <dbReference type="PROSITE" id="PS51000"/>
    </source>
</evidence>
<feature type="binding site" evidence="14">
    <location>
        <position position="384"/>
    </location>
    <ligand>
        <name>K(+)</name>
        <dbReference type="ChEBI" id="CHEBI:29103"/>
    </ligand>
</feature>
<evidence type="ECO:0000256" key="5">
    <source>
        <dbReference type="ARBA" id="ARBA00022723"/>
    </source>
</evidence>
<evidence type="ECO:0000313" key="16">
    <source>
        <dbReference type="EMBL" id="VYU81652.1"/>
    </source>
</evidence>
<dbReference type="Gene3D" id="3.40.1190.20">
    <property type="match status" value="1"/>
</dbReference>
<dbReference type="Pfam" id="PF00294">
    <property type="entry name" value="PfkB"/>
    <property type="match status" value="1"/>
</dbReference>
<dbReference type="RefSeq" id="WP_044185361.1">
    <property type="nucleotide sequence ID" value="NZ_CABKSF010000006.1"/>
</dbReference>
<dbReference type="GO" id="GO:0003700">
    <property type="term" value="F:DNA-binding transcription factor activity"/>
    <property type="evidence" value="ECO:0007669"/>
    <property type="project" value="InterPro"/>
</dbReference>
<dbReference type="GO" id="GO:0046872">
    <property type="term" value="F:metal ion binding"/>
    <property type="evidence" value="ECO:0007669"/>
    <property type="project" value="UniProtKB-KW"/>
</dbReference>
<feature type="binding site" evidence="14">
    <location>
        <position position="345"/>
    </location>
    <ligand>
        <name>K(+)</name>
        <dbReference type="ChEBI" id="CHEBI:29103"/>
    </ligand>
</feature>
<feature type="active site" description="Proton acceptor" evidence="14">
    <location>
        <position position="351"/>
    </location>
</feature>
<gene>
    <name evidence="16" type="primary">rbsK_1</name>
    <name evidence="14" type="synonym">rbsK</name>
    <name evidence="16" type="ORF">EMLFYP7_00345</name>
</gene>
<dbReference type="SUPFAM" id="SSF46785">
    <property type="entry name" value="Winged helix' DNA-binding domain"/>
    <property type="match status" value="1"/>
</dbReference>
<feature type="binding site" evidence="14">
    <location>
        <begin position="319"/>
        <end position="324"/>
    </location>
    <ligand>
        <name>ATP</name>
        <dbReference type="ChEBI" id="CHEBI:30616"/>
    </ligand>
</feature>
<feature type="binding site" evidence="14">
    <location>
        <begin position="350"/>
        <end position="351"/>
    </location>
    <ligand>
        <name>ATP</name>
        <dbReference type="ChEBI" id="CHEBI:30616"/>
    </ligand>
</feature>
<dbReference type="InterPro" id="IPR011877">
    <property type="entry name" value="Ribokinase"/>
</dbReference>
<dbReference type="UniPathway" id="UPA00916">
    <property type="reaction ID" value="UER00889"/>
</dbReference>
<comment type="similarity">
    <text evidence="1">Belongs to the carbohydrate kinase pfkB family.</text>
</comment>
<dbReference type="InterPro" id="IPR001034">
    <property type="entry name" value="DeoR_HTH"/>
</dbReference>
<dbReference type="Pfam" id="PF08220">
    <property type="entry name" value="HTH_DeoR"/>
    <property type="match status" value="1"/>
</dbReference>
<evidence type="ECO:0000256" key="3">
    <source>
        <dbReference type="ARBA" id="ARBA00016943"/>
    </source>
</evidence>
<dbReference type="PRINTS" id="PR00037">
    <property type="entry name" value="HTHLACR"/>
</dbReference>
<dbReference type="OrthoDB" id="9776822at2"/>
<dbReference type="InterPro" id="IPR029056">
    <property type="entry name" value="Ribokinase-like"/>
</dbReference>
<dbReference type="PROSITE" id="PS00584">
    <property type="entry name" value="PFKB_KINASES_2"/>
    <property type="match status" value="1"/>
</dbReference>
<comment type="cofactor">
    <cofactor evidence="14">
        <name>Mg(2+)</name>
        <dbReference type="ChEBI" id="CHEBI:18420"/>
    </cofactor>
    <text evidence="14">Requires a divalent cation, most likely magnesium in vivo, as an electrophilic catalyst to aid phosphoryl group transfer. It is the chelate of the metal and the nucleotide that is the actual substrate.</text>
</comment>
<proteinExistence type="inferred from homology"/>
<evidence type="ECO:0000256" key="13">
    <source>
        <dbReference type="ARBA" id="ARBA00023277"/>
    </source>
</evidence>
<dbReference type="InterPro" id="IPR011611">
    <property type="entry name" value="PfkB_dom"/>
</dbReference>
<feature type="binding site" evidence="14">
    <location>
        <position position="239"/>
    </location>
    <ligand>
        <name>substrate</name>
    </ligand>
</feature>
<dbReference type="PRINTS" id="PR00990">
    <property type="entry name" value="RIBOKINASE"/>
</dbReference>
<keyword evidence="8 14" id="KW-0067">ATP-binding</keyword>
<dbReference type="GO" id="GO:0005829">
    <property type="term" value="C:cytosol"/>
    <property type="evidence" value="ECO:0007669"/>
    <property type="project" value="TreeGrafter"/>
</dbReference>
<dbReference type="Gene3D" id="1.10.10.10">
    <property type="entry name" value="Winged helix-like DNA-binding domain superfamily/Winged helix DNA-binding domain"/>
    <property type="match status" value="1"/>
</dbReference>
<dbReference type="GO" id="GO:0005524">
    <property type="term" value="F:ATP binding"/>
    <property type="evidence" value="ECO:0007669"/>
    <property type="project" value="UniProtKB-UniRule"/>
</dbReference>